<dbReference type="AlphaFoldDB" id="A0A5C8NMY1"/>
<evidence type="ECO:0000256" key="5">
    <source>
        <dbReference type="SAM" id="MobiDB-lite"/>
    </source>
</evidence>
<dbReference type="PROSITE" id="PS51128">
    <property type="entry name" value="ZF_DKSA_2"/>
    <property type="match status" value="1"/>
</dbReference>
<comment type="caution">
    <text evidence="7">The sequence shown here is derived from an EMBL/GenBank/DDBJ whole genome shotgun (WGS) entry which is preliminary data.</text>
</comment>
<dbReference type="PANTHER" id="PTHR33823">
    <property type="entry name" value="RNA POLYMERASE-BINDING TRANSCRIPTION FACTOR DKSA-RELATED"/>
    <property type="match status" value="1"/>
</dbReference>
<organism evidence="7 8">
    <name type="scientific">Zeimonas arvi</name>
    <dbReference type="NCBI Taxonomy" id="2498847"/>
    <lineage>
        <taxon>Bacteria</taxon>
        <taxon>Pseudomonadati</taxon>
        <taxon>Pseudomonadota</taxon>
        <taxon>Betaproteobacteria</taxon>
        <taxon>Burkholderiales</taxon>
        <taxon>Burkholderiaceae</taxon>
        <taxon>Zeimonas</taxon>
    </lineage>
</organism>
<dbReference type="Pfam" id="PF01258">
    <property type="entry name" value="zf-dskA_traR"/>
    <property type="match status" value="1"/>
</dbReference>
<dbReference type="SUPFAM" id="SSF57716">
    <property type="entry name" value="Glucocorticoid receptor-like (DNA-binding domain)"/>
    <property type="match status" value="1"/>
</dbReference>
<sequence>MSVPGDSAGADVGRARMALPRDPAGGFDPTRLTGVNALAGVLPENAGNSQEIGMSLSEQQVVGLLTGMRERLAVLEEEIGRKLGDSADDLSMLDRVGDSGDFSNAIASSEVDLSEALRDIEEWRGLRGAMRRIDEGRYGFCVDCGVEIPFARLQAQPVALRCVDCQSRAERSSGAHSSTM</sequence>
<evidence type="ECO:0000256" key="1">
    <source>
        <dbReference type="ARBA" id="ARBA00022723"/>
    </source>
</evidence>
<feature type="zinc finger region" description="dksA C4-type" evidence="4">
    <location>
        <begin position="141"/>
        <end position="165"/>
    </location>
</feature>
<keyword evidence="2" id="KW-0863">Zinc-finger</keyword>
<reference evidence="7 8" key="1">
    <citation type="submission" date="2019-06" db="EMBL/GenBank/DDBJ databases">
        <title>Quisquiliibacterium sp. nov., isolated from a maize field.</title>
        <authorList>
            <person name="Lin S.-Y."/>
            <person name="Tsai C.-F."/>
            <person name="Young C.-C."/>
        </authorList>
    </citation>
    <scope>NUCLEOTIDE SEQUENCE [LARGE SCALE GENOMIC DNA]</scope>
    <source>
        <strain evidence="7 8">CC-CFT501</strain>
    </source>
</reference>
<keyword evidence="1" id="KW-0479">Metal-binding</keyword>
<name>A0A5C8NMY1_9BURK</name>
<dbReference type="InterPro" id="IPR000962">
    <property type="entry name" value="Znf_DskA_TraR"/>
</dbReference>
<feature type="region of interest" description="Disordered" evidence="5">
    <location>
        <begin position="1"/>
        <end position="28"/>
    </location>
</feature>
<evidence type="ECO:0000256" key="4">
    <source>
        <dbReference type="PROSITE-ProRule" id="PRU00510"/>
    </source>
</evidence>
<dbReference type="GO" id="GO:0008270">
    <property type="term" value="F:zinc ion binding"/>
    <property type="evidence" value="ECO:0007669"/>
    <property type="project" value="UniProtKB-KW"/>
</dbReference>
<evidence type="ECO:0000313" key="8">
    <source>
        <dbReference type="Proteomes" id="UP000321548"/>
    </source>
</evidence>
<dbReference type="Proteomes" id="UP000321548">
    <property type="component" value="Unassembled WGS sequence"/>
</dbReference>
<evidence type="ECO:0000256" key="2">
    <source>
        <dbReference type="ARBA" id="ARBA00022771"/>
    </source>
</evidence>
<evidence type="ECO:0000259" key="6">
    <source>
        <dbReference type="Pfam" id="PF01258"/>
    </source>
</evidence>
<dbReference type="OrthoDB" id="9811543at2"/>
<accession>A0A5C8NMY1</accession>
<protein>
    <submittedName>
        <fullName evidence="7">TraR/DksA family transcriptional regulator</fullName>
    </submittedName>
</protein>
<proteinExistence type="predicted"/>
<keyword evidence="3" id="KW-0862">Zinc</keyword>
<gene>
    <name evidence="7" type="ORF">FHP08_17455</name>
</gene>
<evidence type="ECO:0000256" key="3">
    <source>
        <dbReference type="ARBA" id="ARBA00022833"/>
    </source>
</evidence>
<keyword evidence="8" id="KW-1185">Reference proteome</keyword>
<evidence type="ECO:0000313" key="7">
    <source>
        <dbReference type="EMBL" id="TXL62612.1"/>
    </source>
</evidence>
<feature type="domain" description="Zinc finger DksA/TraR C4-type" evidence="6">
    <location>
        <begin position="136"/>
        <end position="171"/>
    </location>
</feature>
<dbReference type="Gene3D" id="1.20.120.910">
    <property type="entry name" value="DksA, coiled-coil domain"/>
    <property type="match status" value="1"/>
</dbReference>
<dbReference type="PANTHER" id="PTHR33823:SF4">
    <property type="entry name" value="GENERAL STRESS PROTEIN 16O"/>
    <property type="match status" value="1"/>
</dbReference>
<dbReference type="EMBL" id="VDUY01000009">
    <property type="protein sequence ID" value="TXL62612.1"/>
    <property type="molecule type" value="Genomic_DNA"/>
</dbReference>